<gene>
    <name evidence="2" type="ORF">N8M53_15585</name>
</gene>
<organism evidence="2 3">
    <name type="scientific">Salinivibrio kushneri</name>
    <dbReference type="NCBI Taxonomy" id="1908198"/>
    <lineage>
        <taxon>Bacteria</taxon>
        <taxon>Pseudomonadati</taxon>
        <taxon>Pseudomonadota</taxon>
        <taxon>Gammaproteobacteria</taxon>
        <taxon>Vibrionales</taxon>
        <taxon>Vibrionaceae</taxon>
        <taxon>Salinivibrio</taxon>
    </lineage>
</organism>
<keyword evidence="2" id="KW-0614">Plasmid</keyword>
<reference evidence="2" key="1">
    <citation type="submission" date="2022-09" db="EMBL/GenBank/DDBJ databases">
        <authorList>
            <person name="Li Z.-J."/>
        </authorList>
    </citation>
    <scope>NUCLEOTIDE SEQUENCE</scope>
    <source>
        <strain evidence="2">TGB11</strain>
        <plasmid evidence="2">unnamed</plasmid>
    </source>
</reference>
<protein>
    <submittedName>
        <fullName evidence="2">DUF2878 family protein</fullName>
    </submittedName>
</protein>
<dbReference type="InterPro" id="IPR021306">
    <property type="entry name" value="DUF2878"/>
</dbReference>
<dbReference type="Proteomes" id="UP001164748">
    <property type="component" value="Plasmid unnamed"/>
</dbReference>
<keyword evidence="1" id="KW-1133">Transmembrane helix</keyword>
<dbReference type="Pfam" id="PF11086">
    <property type="entry name" value="DUF2878"/>
    <property type="match status" value="1"/>
</dbReference>
<keyword evidence="1" id="KW-0812">Transmembrane</keyword>
<dbReference type="RefSeq" id="WP_269580258.1">
    <property type="nucleotide sequence ID" value="NZ_CP114589.1"/>
</dbReference>
<feature type="transmembrane region" description="Helical" evidence="1">
    <location>
        <begin position="42"/>
        <end position="61"/>
    </location>
</feature>
<sequence>MRFVVISLLFNVYWFSAALGPPSFQWLMVAMLLGAILYDRSVMWAIAVLTPVGLIGDSLLLHTQWLAVEAEYVVMPLWLLLLWLGFCSFVWLMRELILARALWFMAALGSFGGASSYWAGERLGVLSFPQSIWATGAVLIGTWLVYSIILINLMQWLQHQLNARSAATRREP</sequence>
<feature type="transmembrane region" description="Helical" evidence="1">
    <location>
        <begin position="12"/>
        <end position="35"/>
    </location>
</feature>
<evidence type="ECO:0000256" key="1">
    <source>
        <dbReference type="SAM" id="Phobius"/>
    </source>
</evidence>
<accession>A0AA47KNN4</accession>
<name>A0AA47KNN4_9GAMM</name>
<dbReference type="EMBL" id="CP114589">
    <property type="protein sequence ID" value="WBA10226.1"/>
    <property type="molecule type" value="Genomic_DNA"/>
</dbReference>
<feature type="transmembrane region" description="Helical" evidence="1">
    <location>
        <begin position="101"/>
        <end position="120"/>
    </location>
</feature>
<proteinExistence type="predicted"/>
<feature type="transmembrane region" description="Helical" evidence="1">
    <location>
        <begin position="73"/>
        <end position="92"/>
    </location>
</feature>
<evidence type="ECO:0000313" key="3">
    <source>
        <dbReference type="Proteomes" id="UP001164748"/>
    </source>
</evidence>
<dbReference type="AlphaFoldDB" id="A0AA47KNN4"/>
<evidence type="ECO:0000313" key="2">
    <source>
        <dbReference type="EMBL" id="WBA10226.1"/>
    </source>
</evidence>
<keyword evidence="1" id="KW-0472">Membrane</keyword>
<geneLocation type="plasmid" evidence="2 3">
    <name>unnamed</name>
</geneLocation>
<feature type="transmembrane region" description="Helical" evidence="1">
    <location>
        <begin position="132"/>
        <end position="154"/>
    </location>
</feature>